<feature type="region of interest" description="Disordered" evidence="1">
    <location>
        <begin position="44"/>
        <end position="72"/>
    </location>
</feature>
<reference evidence="3" key="1">
    <citation type="submission" date="2022-09" db="EMBL/GenBank/DDBJ databases">
        <title>Tahibacter sp. nov., isolated from a fresh water.</title>
        <authorList>
            <person name="Baek J.H."/>
            <person name="Lee J.K."/>
            <person name="Kim J.M."/>
            <person name="Jeon C.O."/>
        </authorList>
    </citation>
    <scope>NUCLEOTIDE SEQUENCE</scope>
    <source>
        <strain evidence="3">W38</strain>
    </source>
</reference>
<proteinExistence type="predicted"/>
<evidence type="ECO:0000256" key="1">
    <source>
        <dbReference type="SAM" id="MobiDB-lite"/>
    </source>
</evidence>
<organism evidence="3 4">
    <name type="scientific">Tahibacter amnicola</name>
    <dbReference type="NCBI Taxonomy" id="2976241"/>
    <lineage>
        <taxon>Bacteria</taxon>
        <taxon>Pseudomonadati</taxon>
        <taxon>Pseudomonadota</taxon>
        <taxon>Gammaproteobacteria</taxon>
        <taxon>Lysobacterales</taxon>
        <taxon>Rhodanobacteraceae</taxon>
        <taxon>Tahibacter</taxon>
    </lineage>
</organism>
<feature type="chain" id="PRO_5045779333" description="Alginate export protein" evidence="2">
    <location>
        <begin position="24"/>
        <end position="604"/>
    </location>
</feature>
<evidence type="ECO:0000256" key="2">
    <source>
        <dbReference type="SAM" id="SignalP"/>
    </source>
</evidence>
<keyword evidence="4" id="KW-1185">Reference proteome</keyword>
<feature type="signal peptide" evidence="2">
    <location>
        <begin position="1"/>
        <end position="23"/>
    </location>
</feature>
<dbReference type="RefSeq" id="WP_261697273.1">
    <property type="nucleotide sequence ID" value="NZ_CP104694.1"/>
</dbReference>
<evidence type="ECO:0000313" key="3">
    <source>
        <dbReference type="EMBL" id="UXI70322.1"/>
    </source>
</evidence>
<accession>A0ABY6BKM1</accession>
<evidence type="ECO:0000313" key="4">
    <source>
        <dbReference type="Proteomes" id="UP001064632"/>
    </source>
</evidence>
<gene>
    <name evidence="3" type="ORF">N4264_12005</name>
</gene>
<name>A0ABY6BKM1_9GAMM</name>
<keyword evidence="2" id="KW-0732">Signal</keyword>
<evidence type="ECO:0008006" key="5">
    <source>
        <dbReference type="Google" id="ProtNLM"/>
    </source>
</evidence>
<protein>
    <recommendedName>
        <fullName evidence="5">Alginate export protein</fullName>
    </recommendedName>
</protein>
<dbReference type="EMBL" id="CP104694">
    <property type="protein sequence ID" value="UXI70322.1"/>
    <property type="molecule type" value="Genomic_DNA"/>
</dbReference>
<sequence>MRPSTGLALSALALAIAAAPSHAAAPQAITPHWMELTGLLPAPTYDPRHSQIPRRRPGHPYVPYSEPDPQNPDAVDPAPVDMAGEFLPVPDRWRIMEGLGFKHPWFDPYNQNVLKGDKPIRGEDEFLSLTLIADTIVEPRSIPTPVGPQSTTNPGSLDVLGDIDQLILAQTLIFSADYYIGNTTFKPPENEYRATLALNYNRVHTEEVRALQIDPSLGTTRDDAFLGVQELFWDHHLRDVSSRYDFDSFRIGIQPFNSDFRGFLFQDSQPGIRFFGNRDNNRWQYNIAWFRRLNKDLNSGLNDVTRRWRDDDILIANLYRQDWPKLGFTSQVTAVYNRNREDTPFFDSNGFIQRPSSLGGERPRTYDVGYVGYNGDGHFGRWNLTVSAYAAVGRQSPGTFIAGDTDIRAGFFAAEVSRDFDWIRVRGSLAYASGDDDAFDDKSTGYDAIFENPIFAGADTSYWIRQNVPLIGGGGVALAQRNGLLANLRSSKELGQSNFDNPGLRLIGIGADFDLTPQSRLSGNLNHLWFDKTEILETARNQGGIGRSIGTDVSVAYIWRPFMTQNIVLRLSGAALLPGDGFKDLYGDRHSTYYSVLGNFIFTF</sequence>
<dbReference type="Proteomes" id="UP001064632">
    <property type="component" value="Chromosome"/>
</dbReference>